<organism evidence="3 4">
    <name type="scientific">Moheibacter stercoris</name>
    <dbReference type="NCBI Taxonomy" id="1628251"/>
    <lineage>
        <taxon>Bacteria</taxon>
        <taxon>Pseudomonadati</taxon>
        <taxon>Bacteroidota</taxon>
        <taxon>Flavobacteriia</taxon>
        <taxon>Flavobacteriales</taxon>
        <taxon>Weeksellaceae</taxon>
        <taxon>Moheibacter</taxon>
    </lineage>
</organism>
<accession>A0ABV2LT40</accession>
<protein>
    <recommendedName>
        <fullName evidence="2">Putative auto-transporter adhesin head GIN domain-containing protein</fullName>
    </recommendedName>
</protein>
<comment type="caution">
    <text evidence="3">The sequence shown here is derived from an EMBL/GenBank/DDBJ whole genome shotgun (WGS) entry which is preliminary data.</text>
</comment>
<name>A0ABV2LT40_9FLAO</name>
<reference evidence="3 4" key="1">
    <citation type="submission" date="2024-06" db="EMBL/GenBank/DDBJ databases">
        <title>Genomic Encyclopedia of Type Strains, Phase IV (KMG-IV): sequencing the most valuable type-strain genomes for metagenomic binning, comparative biology and taxonomic classification.</title>
        <authorList>
            <person name="Goeker M."/>
        </authorList>
    </citation>
    <scope>NUCLEOTIDE SEQUENCE [LARGE SCALE GENOMIC DNA]</scope>
    <source>
        <strain evidence="3 4">DSM 29388</strain>
    </source>
</reference>
<feature type="compositionally biased region" description="Basic and acidic residues" evidence="1">
    <location>
        <begin position="219"/>
        <end position="234"/>
    </location>
</feature>
<dbReference type="PROSITE" id="PS51257">
    <property type="entry name" value="PROKAR_LIPOPROTEIN"/>
    <property type="match status" value="1"/>
</dbReference>
<dbReference type="Pfam" id="PF10988">
    <property type="entry name" value="DUF2807"/>
    <property type="match status" value="1"/>
</dbReference>
<evidence type="ECO:0000313" key="4">
    <source>
        <dbReference type="Proteomes" id="UP001549146"/>
    </source>
</evidence>
<sequence>MKKLSLLAFGILGLTSCSSGIEGEGAATAQKEINLEAFSSLKISCNCQLTLIPSTTTKVMIESHQNLVDNLDVQLKGKNLKISELSKVKSSDLYNVNLYYSPELQEIELHDQAKMKVSGTLKSEKFSIEANDQANIQETFVEITDMNLSISDQSLVNLTGTIIDLNLSSSDQSKADLTGTQVVDIRFDASDNSHLSIYAMKNLSGKATGNSEVFYKGNPKKDTTEKDLAKIQQQ</sequence>
<dbReference type="Gene3D" id="2.160.20.120">
    <property type="match status" value="1"/>
</dbReference>
<keyword evidence="4" id="KW-1185">Reference proteome</keyword>
<evidence type="ECO:0000259" key="2">
    <source>
        <dbReference type="Pfam" id="PF10988"/>
    </source>
</evidence>
<dbReference type="Proteomes" id="UP001549146">
    <property type="component" value="Unassembled WGS sequence"/>
</dbReference>
<evidence type="ECO:0000256" key="1">
    <source>
        <dbReference type="SAM" id="MobiDB-lite"/>
    </source>
</evidence>
<dbReference type="RefSeq" id="WP_354508295.1">
    <property type="nucleotide sequence ID" value="NZ_JBEPMO010000006.1"/>
</dbReference>
<proteinExistence type="predicted"/>
<gene>
    <name evidence="3" type="ORF">ABID46_001324</name>
</gene>
<evidence type="ECO:0000313" key="3">
    <source>
        <dbReference type="EMBL" id="MET3731743.1"/>
    </source>
</evidence>
<dbReference type="EMBL" id="JBEPMO010000006">
    <property type="protein sequence ID" value="MET3731743.1"/>
    <property type="molecule type" value="Genomic_DNA"/>
</dbReference>
<feature type="region of interest" description="Disordered" evidence="1">
    <location>
        <begin position="210"/>
        <end position="234"/>
    </location>
</feature>
<dbReference type="InterPro" id="IPR021255">
    <property type="entry name" value="DUF2807"/>
</dbReference>
<feature type="domain" description="Putative auto-transporter adhesin head GIN" evidence="2">
    <location>
        <begin position="37"/>
        <end position="219"/>
    </location>
</feature>